<proteinExistence type="predicted"/>
<evidence type="ECO:0000313" key="1">
    <source>
        <dbReference type="EMBL" id="URD85062.1"/>
    </source>
</evidence>
<keyword evidence="2" id="KW-1185">Reference proteome</keyword>
<protein>
    <submittedName>
        <fullName evidence="1">Uncharacterized protein</fullName>
    </submittedName>
</protein>
<reference evidence="1" key="1">
    <citation type="submission" date="2022-05" db="EMBL/GenBank/DDBJ databases">
        <title>The Musa troglodytarum L. genome provides insights into the mechanism of non-climacteric behaviour and enrichment of carotenoids.</title>
        <authorList>
            <person name="Wang J."/>
        </authorList>
    </citation>
    <scope>NUCLEOTIDE SEQUENCE</scope>
    <source>
        <tissue evidence="1">Leaf</tissue>
    </source>
</reference>
<gene>
    <name evidence="1" type="ORF">MUK42_35588</name>
</gene>
<evidence type="ECO:0000313" key="2">
    <source>
        <dbReference type="Proteomes" id="UP001055439"/>
    </source>
</evidence>
<dbReference type="EMBL" id="CP097504">
    <property type="protein sequence ID" value="URD85062.1"/>
    <property type="molecule type" value="Genomic_DNA"/>
</dbReference>
<organism evidence="1 2">
    <name type="scientific">Musa troglodytarum</name>
    <name type="common">fe'i banana</name>
    <dbReference type="NCBI Taxonomy" id="320322"/>
    <lineage>
        <taxon>Eukaryota</taxon>
        <taxon>Viridiplantae</taxon>
        <taxon>Streptophyta</taxon>
        <taxon>Embryophyta</taxon>
        <taxon>Tracheophyta</taxon>
        <taxon>Spermatophyta</taxon>
        <taxon>Magnoliopsida</taxon>
        <taxon>Liliopsida</taxon>
        <taxon>Zingiberales</taxon>
        <taxon>Musaceae</taxon>
        <taxon>Musa</taxon>
    </lineage>
</organism>
<name>A0A9E7EZV7_9LILI</name>
<dbReference type="Proteomes" id="UP001055439">
    <property type="component" value="Chromosome 2"/>
</dbReference>
<dbReference type="AlphaFoldDB" id="A0A9E7EZV7"/>
<accession>A0A9E7EZV7</accession>
<sequence length="89" mass="9854">MSVTTAKKEFHLSRCFFLLFSDLDRWLPHRNAINDRLPALICHRCIGCCHASLASVVLWIVSHPSVVDFVFGLDDLFPIGGASISSAIP</sequence>